<keyword evidence="2" id="KW-1185">Reference proteome</keyword>
<protein>
    <submittedName>
        <fullName evidence="1">Expressed protein</fullName>
    </submittedName>
</protein>
<reference evidence="1 2" key="1">
    <citation type="journal article" date="2010" name="Nat. Biotechnol.">
        <title>Genome sequence of the model mushroom Schizophyllum commune.</title>
        <authorList>
            <person name="Ohm R.A."/>
            <person name="de Jong J.F."/>
            <person name="Lugones L.G."/>
            <person name="Aerts A."/>
            <person name="Kothe E."/>
            <person name="Stajich J.E."/>
            <person name="de Vries R.P."/>
            <person name="Record E."/>
            <person name="Levasseur A."/>
            <person name="Baker S.E."/>
            <person name="Bartholomew K.A."/>
            <person name="Coutinho P.M."/>
            <person name="Erdmann S."/>
            <person name="Fowler T.J."/>
            <person name="Gathman A.C."/>
            <person name="Lombard V."/>
            <person name="Henrissat B."/>
            <person name="Knabe N."/>
            <person name="Kuees U."/>
            <person name="Lilly W.W."/>
            <person name="Lindquist E."/>
            <person name="Lucas S."/>
            <person name="Magnuson J.K."/>
            <person name="Piumi F."/>
            <person name="Raudaskoski M."/>
            <person name="Salamov A."/>
            <person name="Schmutz J."/>
            <person name="Schwarze F.W.M.R."/>
            <person name="vanKuyk P.A."/>
            <person name="Horton J.S."/>
            <person name="Grigoriev I.V."/>
            <person name="Woesten H.A.B."/>
        </authorList>
    </citation>
    <scope>NUCLEOTIDE SEQUENCE [LARGE SCALE GENOMIC DNA]</scope>
    <source>
        <strain evidence="2">H4-8 / FGSC 9210</strain>
    </source>
</reference>
<evidence type="ECO:0000313" key="1">
    <source>
        <dbReference type="EMBL" id="EFI98778.1"/>
    </source>
</evidence>
<accession>D8PYY6</accession>
<dbReference type="EMBL" id="GL377304">
    <property type="protein sequence ID" value="EFI98778.1"/>
    <property type="molecule type" value="Genomic_DNA"/>
</dbReference>
<name>D8PYY6_SCHCM</name>
<evidence type="ECO:0000313" key="2">
    <source>
        <dbReference type="Proteomes" id="UP000007431"/>
    </source>
</evidence>
<dbReference type="HOGENOM" id="CLU_1850003_0_0_1"/>
<proteinExistence type="predicted"/>
<organism evidence="2">
    <name type="scientific">Schizophyllum commune (strain H4-8 / FGSC 9210)</name>
    <name type="common">Split gill fungus</name>
    <dbReference type="NCBI Taxonomy" id="578458"/>
    <lineage>
        <taxon>Eukaryota</taxon>
        <taxon>Fungi</taxon>
        <taxon>Dikarya</taxon>
        <taxon>Basidiomycota</taxon>
        <taxon>Agaricomycotina</taxon>
        <taxon>Agaricomycetes</taxon>
        <taxon>Agaricomycetidae</taxon>
        <taxon>Agaricales</taxon>
        <taxon>Schizophyllaceae</taxon>
        <taxon>Schizophyllum</taxon>
    </lineage>
</organism>
<feature type="non-terminal residue" evidence="1">
    <location>
        <position position="139"/>
    </location>
</feature>
<dbReference type="Proteomes" id="UP000007431">
    <property type="component" value="Unassembled WGS sequence"/>
</dbReference>
<sequence length="139" mass="14869">PPHHRVLGHCLHCPLSSATHHSASTPSSDPHHPLGLRPHLACIIIVSFPFPPLLCLVSSSLATSPLCIEFRTPRYLSTISLRYHALLTVSEPSIVSRGGFTAASPSYLLDEDSLSPACEPMLVWPLLAIYVSGLCAAGL</sequence>
<gene>
    <name evidence="1" type="ORF">SCHCODRAFT_10699</name>
</gene>
<dbReference type="InParanoid" id="D8PYY6"/>
<feature type="non-terminal residue" evidence="1">
    <location>
        <position position="1"/>
    </location>
</feature>
<dbReference type="AlphaFoldDB" id="D8PYY6"/>